<reference evidence="1 2" key="1">
    <citation type="submission" date="2020-11" db="EMBL/GenBank/DDBJ databases">
        <title>Draft Genome Sequence and Secondary Metabolite Biosynthetic Potential of the Lysobacter niastensis Type strain DSM 18481.</title>
        <authorList>
            <person name="Turrini P."/>
            <person name="Artuso I."/>
            <person name="Tescari M."/>
            <person name="Lugli G.A."/>
            <person name="Frangipani E."/>
            <person name="Ventura M."/>
            <person name="Visca P."/>
        </authorList>
    </citation>
    <scope>NUCLEOTIDE SEQUENCE [LARGE SCALE GENOMIC DNA]</scope>
    <source>
        <strain evidence="1 2">DSM 18481</strain>
    </source>
</reference>
<comment type="caution">
    <text evidence="1">The sequence shown here is derived from an EMBL/GenBank/DDBJ whole genome shotgun (WGS) entry which is preliminary data.</text>
</comment>
<evidence type="ECO:0000313" key="2">
    <source>
        <dbReference type="Proteomes" id="UP001429984"/>
    </source>
</evidence>
<protein>
    <recommendedName>
        <fullName evidence="3">DUF1232 domain-containing protein</fullName>
    </recommendedName>
</protein>
<name>A0ABS0BCI7_9GAMM</name>
<dbReference type="Pfam" id="PF19611">
    <property type="entry name" value="DUF6116"/>
    <property type="match status" value="1"/>
</dbReference>
<dbReference type="RefSeq" id="WP_194931306.1">
    <property type="nucleotide sequence ID" value="NZ_JADLZT010000006.1"/>
</dbReference>
<keyword evidence="2" id="KW-1185">Reference proteome</keyword>
<evidence type="ECO:0000313" key="1">
    <source>
        <dbReference type="EMBL" id="MBF6024704.1"/>
    </source>
</evidence>
<dbReference type="Proteomes" id="UP001429984">
    <property type="component" value="Unassembled WGS sequence"/>
</dbReference>
<accession>A0ABS0BCI7</accession>
<organism evidence="1 2">
    <name type="scientific">Lysobacter niastensis</name>
    <dbReference type="NCBI Taxonomy" id="380629"/>
    <lineage>
        <taxon>Bacteria</taxon>
        <taxon>Pseudomonadati</taxon>
        <taxon>Pseudomonadota</taxon>
        <taxon>Gammaproteobacteria</taxon>
        <taxon>Lysobacterales</taxon>
        <taxon>Lysobacteraceae</taxon>
        <taxon>Lysobacter</taxon>
    </lineage>
</organism>
<dbReference type="EMBL" id="JADLZT010000006">
    <property type="protein sequence ID" value="MBF6024704.1"/>
    <property type="molecule type" value="Genomic_DNA"/>
</dbReference>
<evidence type="ECO:0008006" key="3">
    <source>
        <dbReference type="Google" id="ProtNLM"/>
    </source>
</evidence>
<proteinExistence type="predicted"/>
<sequence>MANPLTAPLLGFLGKLSYPRLFMLTAALFVIDLVVPDFVPFADELLLGLGTLLLANFKKRKDVIQPPR</sequence>
<gene>
    <name evidence="1" type="ORF">IU514_11750</name>
</gene>
<dbReference type="InterPro" id="IPR046119">
    <property type="entry name" value="DUF6116"/>
</dbReference>